<dbReference type="PANTHER" id="PTHR15002">
    <property type="entry name" value="RIBOSOMAL BIOGENESIS PROTEIN LAS1L"/>
    <property type="match status" value="1"/>
</dbReference>
<dbReference type="GO" id="GO:0090730">
    <property type="term" value="C:Las1 complex"/>
    <property type="evidence" value="ECO:0007669"/>
    <property type="project" value="InterPro"/>
</dbReference>
<dbReference type="GO" id="GO:0004519">
    <property type="term" value="F:endonuclease activity"/>
    <property type="evidence" value="ECO:0007669"/>
    <property type="project" value="InterPro"/>
</dbReference>
<evidence type="ECO:0000313" key="2">
    <source>
        <dbReference type="Proteomes" id="UP000693981"/>
    </source>
</evidence>
<dbReference type="GO" id="GO:0030687">
    <property type="term" value="C:preribosome, large subunit precursor"/>
    <property type="evidence" value="ECO:0007669"/>
    <property type="project" value="TreeGrafter"/>
</dbReference>
<proteinExistence type="predicted"/>
<keyword evidence="2" id="KW-1185">Reference proteome</keyword>
<evidence type="ECO:0000313" key="1">
    <source>
        <dbReference type="EMBL" id="KAG7395738.1"/>
    </source>
</evidence>
<organism evidence="1 2">
    <name type="scientific">Phytophthora boehmeriae</name>
    <dbReference type="NCBI Taxonomy" id="109152"/>
    <lineage>
        <taxon>Eukaryota</taxon>
        <taxon>Sar</taxon>
        <taxon>Stramenopiles</taxon>
        <taxon>Oomycota</taxon>
        <taxon>Peronosporomycetes</taxon>
        <taxon>Peronosporales</taxon>
        <taxon>Peronosporaceae</taxon>
        <taxon>Phytophthora</taxon>
    </lineage>
</organism>
<reference evidence="1" key="1">
    <citation type="submission" date="2021-02" db="EMBL/GenBank/DDBJ databases">
        <authorList>
            <person name="Palmer J.M."/>
        </authorList>
    </citation>
    <scope>NUCLEOTIDE SEQUENCE</scope>
    <source>
        <strain evidence="1">SCRP23</strain>
    </source>
</reference>
<dbReference type="GO" id="GO:0000470">
    <property type="term" value="P:maturation of LSU-rRNA"/>
    <property type="evidence" value="ECO:0007669"/>
    <property type="project" value="TreeGrafter"/>
</dbReference>
<protein>
    <submittedName>
        <fullName evidence="1">Ribosomal biogenesis protein las1l</fullName>
    </submittedName>
</protein>
<dbReference type="AlphaFoldDB" id="A0A8T1WTX5"/>
<dbReference type="Proteomes" id="UP000693981">
    <property type="component" value="Unassembled WGS sequence"/>
</dbReference>
<dbReference type="InterPro" id="IPR007174">
    <property type="entry name" value="Las1"/>
</dbReference>
<dbReference type="Pfam" id="PF04031">
    <property type="entry name" value="Las1"/>
    <property type="match status" value="1"/>
</dbReference>
<dbReference type="EMBL" id="JAGDFL010000191">
    <property type="protein sequence ID" value="KAG7395738.1"/>
    <property type="molecule type" value="Genomic_DNA"/>
</dbReference>
<comment type="caution">
    <text evidence="1">The sequence shown here is derived from an EMBL/GenBank/DDBJ whole genome shotgun (WGS) entry which is preliminary data.</text>
</comment>
<dbReference type="OrthoDB" id="10263222at2759"/>
<sequence>MSGRKSAVPWLSWTEWQQVHQGLFSSDPYVQQRFVSRVASWRSRVQLPVAINATAQLVELQLHEQISQHHHHAVGVSSRSHMELSLLYASVVVRCVNGLVDGSQKGAYATAVSLLAQRIGIPLWVVDLRHESTHNQLPSLPVLRFAAQHLLAWLRANYWGAQEDAIRGQVHHVAQWLFAQLSHLNQAVDGEIQGDGSVQNGVGADPRVLQPVLDADNLRNIVVPLLVGGEQYGERMAPTGLLFLDAPLLPEGVEIFQKETFCALFLQLQAQWRGFSASLLARLCRRVFDIVCPPKKRRQSDGDDDQPDVSLDIGWQTSEMELVLLWIKYLVNSEWREKLKFEAGPIEDLYQCGAEMLALAEQQSSNVVAEDLLNLLERLQTALRSIKGIRQHPQLGYETAIASSVAGSSEQGWVELPAWMPSPIGLRHCYSNYDSSNTCQIREFSLDDDSLVPDSSTFVVPEEEEDEGSNTTVDPEEAMDAVMEDLDSVYDSALQQTLDLKATIARDGLRQGGSSTVLPKQELERIQDEIEIW</sequence>
<accession>A0A8T1WTX5</accession>
<dbReference type="PANTHER" id="PTHR15002:SF0">
    <property type="entry name" value="RIBOSOMAL BIOGENESIS PROTEIN LAS1L"/>
    <property type="match status" value="1"/>
</dbReference>
<name>A0A8T1WTX5_9STRA</name>
<gene>
    <name evidence="1" type="primary">LAS1L</name>
    <name evidence="1" type="ORF">PHYBOEH_003306</name>
</gene>
<dbReference type="GO" id="GO:0000460">
    <property type="term" value="P:maturation of 5.8S rRNA"/>
    <property type="evidence" value="ECO:0007669"/>
    <property type="project" value="TreeGrafter"/>
</dbReference>